<dbReference type="FunFam" id="3.60.110.10:FF:000002">
    <property type="entry name" value="Nitrilase family member 2"/>
    <property type="match status" value="1"/>
</dbReference>
<dbReference type="InterPro" id="IPR001110">
    <property type="entry name" value="UPF0012_CS"/>
</dbReference>
<dbReference type="EMBL" id="JH668528">
    <property type="protein sequence ID" value="KAG6456944.1"/>
    <property type="molecule type" value="Genomic_DNA"/>
</dbReference>
<dbReference type="InterPro" id="IPR045254">
    <property type="entry name" value="Nit1/2_C-N_Hydrolase"/>
</dbReference>
<evidence type="ECO:0000256" key="6">
    <source>
        <dbReference type="ARBA" id="ARBA00048745"/>
    </source>
</evidence>
<dbReference type="PANTHER" id="PTHR23088">
    <property type="entry name" value="NITRILASE-RELATED"/>
    <property type="match status" value="1"/>
</dbReference>
<comment type="similarity">
    <text evidence="1">Belongs to the carbon-nitrogen hydrolase superfamily. NIT1/NIT2 family.</text>
</comment>
<organism evidence="8 9">
    <name type="scientific">Manduca sexta</name>
    <name type="common">Tobacco hawkmoth</name>
    <name type="synonym">Tobacco hornworm</name>
    <dbReference type="NCBI Taxonomy" id="7130"/>
    <lineage>
        <taxon>Eukaryota</taxon>
        <taxon>Metazoa</taxon>
        <taxon>Ecdysozoa</taxon>
        <taxon>Arthropoda</taxon>
        <taxon>Hexapoda</taxon>
        <taxon>Insecta</taxon>
        <taxon>Pterygota</taxon>
        <taxon>Neoptera</taxon>
        <taxon>Endopterygota</taxon>
        <taxon>Lepidoptera</taxon>
        <taxon>Glossata</taxon>
        <taxon>Ditrysia</taxon>
        <taxon>Bombycoidea</taxon>
        <taxon>Sphingidae</taxon>
        <taxon>Sphinginae</taxon>
        <taxon>Sphingini</taxon>
        <taxon>Manduca</taxon>
    </lineage>
</organism>
<dbReference type="CDD" id="cd07572">
    <property type="entry name" value="nit"/>
    <property type="match status" value="1"/>
</dbReference>
<dbReference type="GO" id="GO:0050152">
    <property type="term" value="F:omega-amidase activity"/>
    <property type="evidence" value="ECO:0007669"/>
    <property type="project" value="UniProtKB-EC"/>
</dbReference>
<dbReference type="Proteomes" id="UP000791440">
    <property type="component" value="Unassembled WGS sequence"/>
</dbReference>
<evidence type="ECO:0000256" key="2">
    <source>
        <dbReference type="ARBA" id="ARBA00022801"/>
    </source>
</evidence>
<feature type="domain" description="CN hydrolase" evidence="7">
    <location>
        <begin position="34"/>
        <end position="279"/>
    </location>
</feature>
<dbReference type="PROSITE" id="PS50263">
    <property type="entry name" value="CN_HYDROLASE"/>
    <property type="match status" value="1"/>
</dbReference>
<dbReference type="InterPro" id="IPR003010">
    <property type="entry name" value="C-N_Hydrolase"/>
</dbReference>
<dbReference type="GO" id="GO:0006107">
    <property type="term" value="P:oxaloacetate metabolic process"/>
    <property type="evidence" value="ECO:0007669"/>
    <property type="project" value="TreeGrafter"/>
</dbReference>
<dbReference type="GO" id="GO:0006528">
    <property type="term" value="P:asparagine metabolic process"/>
    <property type="evidence" value="ECO:0007669"/>
    <property type="project" value="TreeGrafter"/>
</dbReference>
<reference evidence="8" key="1">
    <citation type="journal article" date="2016" name="Insect Biochem. Mol. Biol.">
        <title>Multifaceted biological insights from a draft genome sequence of the tobacco hornworm moth, Manduca sexta.</title>
        <authorList>
            <person name="Kanost M.R."/>
            <person name="Arrese E.L."/>
            <person name="Cao X."/>
            <person name="Chen Y.R."/>
            <person name="Chellapilla S."/>
            <person name="Goldsmith M.R."/>
            <person name="Grosse-Wilde E."/>
            <person name="Heckel D.G."/>
            <person name="Herndon N."/>
            <person name="Jiang H."/>
            <person name="Papanicolaou A."/>
            <person name="Qu J."/>
            <person name="Soulages J.L."/>
            <person name="Vogel H."/>
            <person name="Walters J."/>
            <person name="Waterhouse R.M."/>
            <person name="Ahn S.J."/>
            <person name="Almeida F.C."/>
            <person name="An C."/>
            <person name="Aqrawi P."/>
            <person name="Bretschneider A."/>
            <person name="Bryant W.B."/>
            <person name="Bucks S."/>
            <person name="Chao H."/>
            <person name="Chevignon G."/>
            <person name="Christen J.M."/>
            <person name="Clarke D.F."/>
            <person name="Dittmer N.T."/>
            <person name="Ferguson L.C.F."/>
            <person name="Garavelou S."/>
            <person name="Gordon K.H.J."/>
            <person name="Gunaratna R.T."/>
            <person name="Han Y."/>
            <person name="Hauser F."/>
            <person name="He Y."/>
            <person name="Heidel-Fischer H."/>
            <person name="Hirsh A."/>
            <person name="Hu Y."/>
            <person name="Jiang H."/>
            <person name="Kalra D."/>
            <person name="Klinner C."/>
            <person name="Konig C."/>
            <person name="Kovar C."/>
            <person name="Kroll A.R."/>
            <person name="Kuwar S.S."/>
            <person name="Lee S.L."/>
            <person name="Lehman R."/>
            <person name="Li K."/>
            <person name="Li Z."/>
            <person name="Liang H."/>
            <person name="Lovelace S."/>
            <person name="Lu Z."/>
            <person name="Mansfield J.H."/>
            <person name="McCulloch K.J."/>
            <person name="Mathew T."/>
            <person name="Morton B."/>
            <person name="Muzny D.M."/>
            <person name="Neunemann D."/>
            <person name="Ongeri F."/>
            <person name="Pauchet Y."/>
            <person name="Pu L.L."/>
            <person name="Pyrousis I."/>
            <person name="Rao X.J."/>
            <person name="Redding A."/>
            <person name="Roesel C."/>
            <person name="Sanchez-Gracia A."/>
            <person name="Schaack S."/>
            <person name="Shukla A."/>
            <person name="Tetreau G."/>
            <person name="Wang Y."/>
            <person name="Xiong G.H."/>
            <person name="Traut W."/>
            <person name="Walsh T.K."/>
            <person name="Worley K.C."/>
            <person name="Wu D."/>
            <person name="Wu W."/>
            <person name="Wu Y.Q."/>
            <person name="Zhang X."/>
            <person name="Zou Z."/>
            <person name="Zucker H."/>
            <person name="Briscoe A.D."/>
            <person name="Burmester T."/>
            <person name="Clem R.J."/>
            <person name="Feyereisen R."/>
            <person name="Grimmelikhuijzen C.J.P."/>
            <person name="Hamodrakas S.J."/>
            <person name="Hansson B.S."/>
            <person name="Huguet E."/>
            <person name="Jermiin L.S."/>
            <person name="Lan Q."/>
            <person name="Lehman H.K."/>
            <person name="Lorenzen M."/>
            <person name="Merzendorfer H."/>
            <person name="Michalopoulos I."/>
            <person name="Morton D.B."/>
            <person name="Muthukrishnan S."/>
            <person name="Oakeshott J.G."/>
            <person name="Palmer W."/>
            <person name="Park Y."/>
            <person name="Passarelli A.L."/>
            <person name="Rozas J."/>
            <person name="Schwartz L.M."/>
            <person name="Smith W."/>
            <person name="Southgate A."/>
            <person name="Vilcinskas A."/>
            <person name="Vogt R."/>
            <person name="Wang P."/>
            <person name="Werren J."/>
            <person name="Yu X.Q."/>
            <person name="Zhou J.J."/>
            <person name="Brown S.J."/>
            <person name="Scherer S.E."/>
            <person name="Richards S."/>
            <person name="Blissard G.W."/>
        </authorList>
    </citation>
    <scope>NUCLEOTIDE SEQUENCE</scope>
</reference>
<evidence type="ECO:0000313" key="8">
    <source>
        <dbReference type="EMBL" id="KAG6456944.1"/>
    </source>
</evidence>
<keyword evidence="9" id="KW-1185">Reference proteome</keyword>
<dbReference type="PROSITE" id="PS01227">
    <property type="entry name" value="UPF0012"/>
    <property type="match status" value="1"/>
</dbReference>
<dbReference type="InterPro" id="IPR036526">
    <property type="entry name" value="C-N_Hydrolase_sf"/>
</dbReference>
<evidence type="ECO:0000256" key="1">
    <source>
        <dbReference type="ARBA" id="ARBA00010613"/>
    </source>
</evidence>
<name>A0A921ZFS4_MANSE</name>
<dbReference type="GO" id="GO:0005739">
    <property type="term" value="C:mitochondrion"/>
    <property type="evidence" value="ECO:0007669"/>
    <property type="project" value="TreeGrafter"/>
</dbReference>
<comment type="catalytic activity">
    <reaction evidence="3">
        <text>2-oxoglutaramate + H2O = 2-oxoglutarate + NH4(+)</text>
        <dbReference type="Rhea" id="RHEA:32963"/>
        <dbReference type="ChEBI" id="CHEBI:15377"/>
        <dbReference type="ChEBI" id="CHEBI:16769"/>
        <dbReference type="ChEBI" id="CHEBI:16810"/>
        <dbReference type="ChEBI" id="CHEBI:28938"/>
        <dbReference type="EC" id="3.5.1.3"/>
    </reaction>
    <physiologicalReaction direction="left-to-right" evidence="3">
        <dbReference type="Rhea" id="RHEA:32964"/>
    </physiologicalReaction>
</comment>
<dbReference type="GO" id="GO:0006541">
    <property type="term" value="P:glutamine metabolic process"/>
    <property type="evidence" value="ECO:0007669"/>
    <property type="project" value="TreeGrafter"/>
</dbReference>
<proteinExistence type="inferred from homology"/>
<dbReference type="AlphaFoldDB" id="A0A921ZFS4"/>
<dbReference type="SUPFAM" id="SSF56317">
    <property type="entry name" value="Carbon-nitrogen hydrolase"/>
    <property type="match status" value="1"/>
</dbReference>
<comment type="catalytic activity">
    <reaction evidence="6">
        <text>2-oxosuccinamate + H2O = oxaloacetate + NH4(+)</text>
        <dbReference type="Rhea" id="RHEA:59412"/>
        <dbReference type="ChEBI" id="CHEBI:15377"/>
        <dbReference type="ChEBI" id="CHEBI:16452"/>
        <dbReference type="ChEBI" id="CHEBI:28938"/>
        <dbReference type="ChEBI" id="CHEBI:57735"/>
        <dbReference type="EC" id="3.5.1.3"/>
    </reaction>
    <physiologicalReaction direction="left-to-right" evidence="6">
        <dbReference type="Rhea" id="RHEA:59413"/>
    </physiologicalReaction>
</comment>
<protein>
    <recommendedName>
        <fullName evidence="4">omega-amidase</fullName>
        <ecNumber evidence="4">3.5.1.3</ecNumber>
    </recommendedName>
    <alternativeName>
        <fullName evidence="5">Nitrilase homolog 2</fullName>
    </alternativeName>
</protein>
<keyword evidence="2" id="KW-0378">Hydrolase</keyword>
<dbReference type="PANTHER" id="PTHR23088:SF30">
    <property type="entry name" value="OMEGA-AMIDASE NIT2"/>
    <property type="match status" value="1"/>
</dbReference>
<evidence type="ECO:0000256" key="4">
    <source>
        <dbReference type="ARBA" id="ARBA00039118"/>
    </source>
</evidence>
<evidence type="ECO:0000256" key="3">
    <source>
        <dbReference type="ARBA" id="ARBA00036637"/>
    </source>
</evidence>
<dbReference type="Gene3D" id="3.60.110.10">
    <property type="entry name" value="Carbon-nitrogen hydrolase"/>
    <property type="match status" value="1"/>
</dbReference>
<evidence type="ECO:0000259" key="7">
    <source>
        <dbReference type="PROSITE" id="PS50263"/>
    </source>
</evidence>
<evidence type="ECO:0000256" key="5">
    <source>
        <dbReference type="ARBA" id="ARBA00041576"/>
    </source>
</evidence>
<evidence type="ECO:0000313" key="9">
    <source>
        <dbReference type="Proteomes" id="UP000791440"/>
    </source>
</evidence>
<comment type="caution">
    <text evidence="8">The sequence shown here is derived from an EMBL/GenBank/DDBJ whole genome shotgun (WGS) entry which is preliminary data.</text>
</comment>
<sequence>MDKYKDCACELGESCIDVAHPRYLKKPILYPKGMKIALVQMSVGADKAANISEAVKLIHQAKELGAQLVALPECFNSPYGTKYFPQYAEEVPSGETCRALSRAAAEAGVCVVGGSVPERCGSKLYNTCTVWDDAGKLLAQHRKMHLFDIDIPNQITFKESEVLSGGNQLTTFEYLGIRVGVGICYDLRFPEMAHIMAQKGCSLLVYPGAFNMTTGPRHWELLARARATDQQLWVALVSPARDPEAEYVAWAHSTLVDPWGQVVAKLDDKPGTLVADIDVKTVEQVRSQIPIRSQRRTDIYDIVSKQ</sequence>
<accession>A0A921ZFS4</accession>
<gene>
    <name evidence="8" type="ORF">O3G_MSEX010034</name>
</gene>
<reference evidence="8" key="2">
    <citation type="submission" date="2020-12" db="EMBL/GenBank/DDBJ databases">
        <authorList>
            <person name="Kanost M."/>
        </authorList>
    </citation>
    <scope>NUCLEOTIDE SEQUENCE</scope>
</reference>
<dbReference type="EC" id="3.5.1.3" evidence="4"/>
<dbReference type="Pfam" id="PF00795">
    <property type="entry name" value="CN_hydrolase"/>
    <property type="match status" value="1"/>
</dbReference>